<dbReference type="PANTHER" id="PTHR42743">
    <property type="entry name" value="AMINO-ACID AMINOTRANSFERASE"/>
    <property type="match status" value="1"/>
</dbReference>
<dbReference type="Gene3D" id="3.30.470.10">
    <property type="match status" value="1"/>
</dbReference>
<dbReference type="SUPFAM" id="SSF56752">
    <property type="entry name" value="D-aminoacid aminotransferase-like PLP-dependent enzymes"/>
    <property type="match status" value="1"/>
</dbReference>
<dbReference type="Proteomes" id="UP001247805">
    <property type="component" value="Unassembled WGS sequence"/>
</dbReference>
<evidence type="ECO:0000256" key="1">
    <source>
        <dbReference type="ARBA" id="ARBA00009320"/>
    </source>
</evidence>
<keyword evidence="3" id="KW-1185">Reference proteome</keyword>
<dbReference type="InterPro" id="IPR036038">
    <property type="entry name" value="Aminotransferase-like"/>
</dbReference>
<gene>
    <name evidence="2" type="ORF">RS130_16890</name>
</gene>
<dbReference type="InterPro" id="IPR043132">
    <property type="entry name" value="BCAT-like_C"/>
</dbReference>
<proteinExistence type="inferred from homology"/>
<evidence type="ECO:0000313" key="2">
    <source>
        <dbReference type="EMBL" id="MDU0355359.1"/>
    </source>
</evidence>
<accession>A0ABU3SZB0</accession>
<dbReference type="InterPro" id="IPR043131">
    <property type="entry name" value="BCAT-like_N"/>
</dbReference>
<dbReference type="InterPro" id="IPR050571">
    <property type="entry name" value="Class-IV_PLP-Dep_Aminotrnsfr"/>
</dbReference>
<organism evidence="2 3">
    <name type="scientific">Paraglaciecola aquimarina</name>
    <dbReference type="NCBI Taxonomy" id="1235557"/>
    <lineage>
        <taxon>Bacteria</taxon>
        <taxon>Pseudomonadati</taxon>
        <taxon>Pseudomonadota</taxon>
        <taxon>Gammaproteobacteria</taxon>
        <taxon>Alteromonadales</taxon>
        <taxon>Alteromonadaceae</taxon>
        <taxon>Paraglaciecola</taxon>
    </lineage>
</organism>
<dbReference type="Gene3D" id="3.20.10.10">
    <property type="entry name" value="D-amino Acid Aminotransferase, subunit A, domain 2"/>
    <property type="match status" value="1"/>
</dbReference>
<dbReference type="InterPro" id="IPR001544">
    <property type="entry name" value="Aminotrans_IV"/>
</dbReference>
<dbReference type="Pfam" id="PF01063">
    <property type="entry name" value="Aminotran_4"/>
    <property type="match status" value="1"/>
</dbReference>
<dbReference type="GO" id="GO:0008483">
    <property type="term" value="F:transaminase activity"/>
    <property type="evidence" value="ECO:0007669"/>
    <property type="project" value="UniProtKB-KW"/>
</dbReference>
<keyword evidence="2" id="KW-0032">Aminotransferase</keyword>
<protein>
    <submittedName>
        <fullName evidence="2">Aminotransferase class IV</fullName>
    </submittedName>
</protein>
<evidence type="ECO:0000313" key="3">
    <source>
        <dbReference type="Proteomes" id="UP001247805"/>
    </source>
</evidence>
<reference evidence="2 3" key="1">
    <citation type="submission" date="2023-10" db="EMBL/GenBank/DDBJ databases">
        <title>Glaciecola aquimarina strain GGW-M5 nov., isolated from a coastal seawater.</title>
        <authorList>
            <person name="Bayburt H."/>
            <person name="Kim J.M."/>
            <person name="Choi B.J."/>
            <person name="Jeon C.O."/>
        </authorList>
    </citation>
    <scope>NUCLEOTIDE SEQUENCE [LARGE SCALE GENOMIC DNA]</scope>
    <source>
        <strain evidence="2 3">KCTC 32108</strain>
    </source>
</reference>
<name>A0ABU3SZB0_9ALTE</name>
<comment type="similarity">
    <text evidence="1">Belongs to the class-IV pyridoxal-phosphate-dependent aminotransferase family.</text>
</comment>
<sequence>MAMGEAKISPMDRGFLFGDGIYEMVPSYGGQLVGFTLHIKRMQQGLAAIGIQLTQSVDEWREIAESLISKNGSGNLGIYLHVSRGADVKRFHAFPDNVTPTVFAFAFEIPAAPVADKNLTKQFKANTAQDLRWKHCDIKSTSLLGNVMHFQSGQESGVNETILYNAQNELTEASSCNVFVVKGTRVMTPPLDKQLLPDITRYMLLDILRQEPTLAVEERVLSMDEVRNADEIWVTSSSKEIVPVVELDGQPIGNGKVGDIWQLAQSLYSKNKFNY</sequence>
<dbReference type="EMBL" id="JAWDIO010000002">
    <property type="protein sequence ID" value="MDU0355359.1"/>
    <property type="molecule type" value="Genomic_DNA"/>
</dbReference>
<dbReference type="PANTHER" id="PTHR42743:SF10">
    <property type="entry name" value="D-ALANINE AMINOTRANSFERASE"/>
    <property type="match status" value="1"/>
</dbReference>
<keyword evidence="2" id="KW-0808">Transferase</keyword>
<comment type="caution">
    <text evidence="2">The sequence shown here is derived from an EMBL/GenBank/DDBJ whole genome shotgun (WGS) entry which is preliminary data.</text>
</comment>